<dbReference type="PANTHER" id="PTHR31862:SF1">
    <property type="entry name" value="UPF0261 DOMAIN PROTEIN (AFU_ORTHOLOGUE AFUA_1G10120)"/>
    <property type="match status" value="1"/>
</dbReference>
<organism evidence="2 3">
    <name type="scientific">Letharia lupina</name>
    <dbReference type="NCBI Taxonomy" id="560253"/>
    <lineage>
        <taxon>Eukaryota</taxon>
        <taxon>Fungi</taxon>
        <taxon>Dikarya</taxon>
        <taxon>Ascomycota</taxon>
        <taxon>Pezizomycotina</taxon>
        <taxon>Lecanoromycetes</taxon>
        <taxon>OSLEUM clade</taxon>
        <taxon>Lecanoromycetidae</taxon>
        <taxon>Lecanorales</taxon>
        <taxon>Lecanorineae</taxon>
        <taxon>Parmeliaceae</taxon>
        <taxon>Letharia</taxon>
    </lineage>
</organism>
<keyword evidence="3" id="KW-1185">Reference proteome</keyword>
<accession>A0A8H6C7F3</accession>
<dbReference type="RefSeq" id="XP_037147712.1">
    <property type="nucleotide sequence ID" value="XM_037296531.1"/>
</dbReference>
<evidence type="ECO:0000313" key="3">
    <source>
        <dbReference type="Proteomes" id="UP000593566"/>
    </source>
</evidence>
<dbReference type="InterPro" id="IPR013785">
    <property type="entry name" value="Aldolase_TIM"/>
</dbReference>
<gene>
    <name evidence="2" type="ORF">HO133_005623</name>
</gene>
<dbReference type="InterPro" id="IPR009215">
    <property type="entry name" value="TIM-br_IGPS-like"/>
</dbReference>
<dbReference type="Proteomes" id="UP000593566">
    <property type="component" value="Unassembled WGS sequence"/>
</dbReference>
<name>A0A8H6C7F3_9LECA</name>
<dbReference type="InterPro" id="IPR015813">
    <property type="entry name" value="Pyrv/PenolPyrv_kinase-like_dom"/>
</dbReference>
<reference evidence="2 3" key="1">
    <citation type="journal article" date="2020" name="Genomics">
        <title>Complete, high-quality genomes from long-read metagenomic sequencing of two wolf lichen thalli reveals enigmatic genome architecture.</title>
        <authorList>
            <person name="McKenzie S.K."/>
            <person name="Walston R.F."/>
            <person name="Allen J.L."/>
        </authorList>
    </citation>
    <scope>NUCLEOTIDE SEQUENCE [LARGE SCALE GENOMIC DNA]</scope>
    <source>
        <strain evidence="2">WasteWater1</strain>
    </source>
</reference>
<proteinExistence type="predicted"/>
<dbReference type="GO" id="GO:0003824">
    <property type="term" value="F:catalytic activity"/>
    <property type="evidence" value="ECO:0007669"/>
    <property type="project" value="InterPro"/>
</dbReference>
<evidence type="ECO:0000313" key="2">
    <source>
        <dbReference type="EMBL" id="KAF6218277.1"/>
    </source>
</evidence>
<evidence type="ECO:0000259" key="1">
    <source>
        <dbReference type="Pfam" id="PF09370"/>
    </source>
</evidence>
<dbReference type="InterPro" id="IPR051353">
    <property type="entry name" value="Tobamovirus_resist_UPF0261"/>
</dbReference>
<dbReference type="GeneID" id="59334028"/>
<protein>
    <recommendedName>
        <fullName evidence="1">TIM-barrel domain-containing protein</fullName>
    </recommendedName>
</protein>
<dbReference type="PANTHER" id="PTHR31862">
    <property type="entry name" value="UPF0261 DOMAIN PROTEIN (AFU_ORTHOLOGUE AFUA_1G10120)"/>
    <property type="match status" value="1"/>
</dbReference>
<dbReference type="AlphaFoldDB" id="A0A8H6C7F3"/>
<dbReference type="SUPFAM" id="SSF51621">
    <property type="entry name" value="Phosphoenolpyruvate/pyruvate domain"/>
    <property type="match status" value="1"/>
</dbReference>
<comment type="caution">
    <text evidence="2">The sequence shown here is derived from an EMBL/GenBank/DDBJ whole genome shotgun (WGS) entry which is preliminary data.</text>
</comment>
<dbReference type="EMBL" id="JACCJB010000022">
    <property type="protein sequence ID" value="KAF6218277.1"/>
    <property type="molecule type" value="Genomic_DNA"/>
</dbReference>
<dbReference type="Gene3D" id="3.20.20.70">
    <property type="entry name" value="Aldolase class I"/>
    <property type="match status" value="1"/>
</dbReference>
<feature type="domain" description="TIM-barrel" evidence="1">
    <location>
        <begin position="66"/>
        <end position="332"/>
    </location>
</feature>
<sequence length="337" mass="36312">MERTMTSSDVETHGKPTPFITVTFGKWPTPDIPVLDTVHQESTISSYEVEIILLANMPRPTNRIEVLGRLRETIAAGKAILGAGAGIGLSAKFVEKGGADLIIIYNSGRFRMAGRGSLAGMMPFGDANAIVLDMATEILTVIESTAVMAGVCATDPYRSMPQFLQQLKDLGFCGVQNFPTVGLIDGTFRKNLEATGMSYQKEVEMVRIARRLDLLTAPYVFNVDEAERMTKAGADVIVVHLGLTTGGSIGAGEGEITLDDCVSIVQTIRDACVKIEPDIIVLCHGGPVSGVEDTRYVIDRVDGIHGFFGASSMERLPAKTAIEQNARKFKNIEIGSR</sequence>
<dbReference type="Pfam" id="PF09370">
    <property type="entry name" value="PEP_hydrolase"/>
    <property type="match status" value="1"/>
</dbReference>